<dbReference type="InterPro" id="IPR055014">
    <property type="entry name" value="BapA_Bap-like_C"/>
</dbReference>
<evidence type="ECO:0000313" key="4">
    <source>
        <dbReference type="Proteomes" id="UP001184614"/>
    </source>
</evidence>
<reference evidence="3 4" key="1">
    <citation type="submission" date="2023-07" db="EMBL/GenBank/DDBJ databases">
        <title>Sorghum-associated microbial communities from plants grown in Nebraska, USA.</title>
        <authorList>
            <person name="Schachtman D."/>
        </authorList>
    </citation>
    <scope>NUCLEOTIDE SEQUENCE [LARGE SCALE GENOMIC DNA]</scope>
    <source>
        <strain evidence="3 4">DS1730</strain>
    </source>
</reference>
<feature type="region of interest" description="Disordered" evidence="1">
    <location>
        <begin position="888"/>
        <end position="956"/>
    </location>
</feature>
<feature type="region of interest" description="Disordered" evidence="1">
    <location>
        <begin position="171"/>
        <end position="248"/>
    </location>
</feature>
<protein>
    <submittedName>
        <fullName evidence="3">VCBS repeat-containing protein</fullName>
    </submittedName>
</protein>
<dbReference type="Gene3D" id="2.60.40.10">
    <property type="entry name" value="Immunoglobulins"/>
    <property type="match status" value="3"/>
</dbReference>
<dbReference type="SUPFAM" id="SSF75011">
    <property type="entry name" value="3-carboxy-cis,cis-mucoante lactonizing enzyme"/>
    <property type="match status" value="1"/>
</dbReference>
<keyword evidence="4" id="KW-1185">Reference proteome</keyword>
<dbReference type="InterPro" id="IPR041498">
    <property type="entry name" value="Big_6"/>
</dbReference>
<gene>
    <name evidence="3" type="ORF">J2782_003008</name>
</gene>
<feature type="compositionally biased region" description="Basic and acidic residues" evidence="1">
    <location>
        <begin position="209"/>
        <end position="221"/>
    </location>
</feature>
<evidence type="ECO:0000313" key="3">
    <source>
        <dbReference type="EMBL" id="MDR6433262.1"/>
    </source>
</evidence>
<organism evidence="3 4">
    <name type="scientific">Brucella pseudogrignonensis</name>
    <dbReference type="NCBI Taxonomy" id="419475"/>
    <lineage>
        <taxon>Bacteria</taxon>
        <taxon>Pseudomonadati</taxon>
        <taxon>Pseudomonadota</taxon>
        <taxon>Alphaproteobacteria</taxon>
        <taxon>Hyphomicrobiales</taxon>
        <taxon>Brucellaceae</taxon>
        <taxon>Brucella/Ochrobactrum group</taxon>
        <taxon>Brucella</taxon>
    </lineage>
</organism>
<feature type="compositionally biased region" description="Polar residues" evidence="1">
    <location>
        <begin position="230"/>
        <end position="242"/>
    </location>
</feature>
<dbReference type="InterPro" id="IPR010221">
    <property type="entry name" value="VCBS_dom"/>
</dbReference>
<feature type="compositionally biased region" description="Polar residues" evidence="1">
    <location>
        <begin position="196"/>
        <end position="206"/>
    </location>
</feature>
<feature type="region of interest" description="Disordered" evidence="1">
    <location>
        <begin position="841"/>
        <end position="866"/>
    </location>
</feature>
<feature type="domain" description="Bacterial Ig" evidence="2">
    <location>
        <begin position="25"/>
        <end position="104"/>
    </location>
</feature>
<evidence type="ECO:0000256" key="1">
    <source>
        <dbReference type="SAM" id="MobiDB-lite"/>
    </source>
</evidence>
<dbReference type="EMBL" id="JAVDQT010000005">
    <property type="protein sequence ID" value="MDR6433262.1"/>
    <property type="molecule type" value="Genomic_DNA"/>
</dbReference>
<dbReference type="Proteomes" id="UP001184614">
    <property type="component" value="Unassembled WGS sequence"/>
</dbReference>
<dbReference type="InterPro" id="IPR013783">
    <property type="entry name" value="Ig-like_fold"/>
</dbReference>
<comment type="caution">
    <text evidence="3">The sequence shown here is derived from an EMBL/GenBank/DDBJ whole genome shotgun (WGS) entry which is preliminary data.</text>
</comment>
<dbReference type="Pfam" id="PF17936">
    <property type="entry name" value="Big_6"/>
    <property type="match status" value="3"/>
</dbReference>
<dbReference type="NCBIfam" id="NF045619">
    <property type="entry name" value="adhes_GNV_Cterm"/>
    <property type="match status" value="1"/>
</dbReference>
<feature type="compositionally biased region" description="Polar residues" evidence="1">
    <location>
        <begin position="171"/>
        <end position="184"/>
    </location>
</feature>
<feature type="domain" description="Bacterial Ig" evidence="2">
    <location>
        <begin position="107"/>
        <end position="186"/>
    </location>
</feature>
<evidence type="ECO:0000259" key="2">
    <source>
        <dbReference type="Pfam" id="PF17936"/>
    </source>
</evidence>
<feature type="domain" description="Bacterial Ig" evidence="2">
    <location>
        <begin position="190"/>
        <end position="270"/>
    </location>
</feature>
<feature type="compositionally biased region" description="Polar residues" evidence="1">
    <location>
        <begin position="908"/>
        <end position="922"/>
    </location>
</feature>
<accession>A0ABU1MB42</accession>
<sequence>MNVKQTDVAGNVSDAAVVPVPDTLAPEAPIVTVGEDGVTLTITGEPGATATIYDADGEVIDTVELGETGEATYVLEQTNGQDVTVTQTDEAGNISEETPVTLPDSLAPPAPTVTVGEDGITLTITGEPNATATIYNAQGGIIATVPLGAGGSATYELAQSNGQNVLVTQTDEAGNQSEESSATVPDTLPPAAPTELSVSPDGNTISGKGEPETKVVIRDGDNNIVGEGNVGSNGSFQITLNPPQRDGGQLSATLEDAAENVSESASATAPLIDPASTAPIVDNVSAEVNIVPTSTNVTHPNAAYVLLVGLLGTDITVLSVPSSNFVVAQGHQQNLQFSYSQLLGVDVASSTTIVVQKLMPDGTWSSVDGSGDATLLNLTLLGNSAQASALLGEGTYRAFAASQSLLSVGLIGNLQVSGTDLNYVEPSGVQVEDVEGNVLANDGTAISSGHLVTSVTVEGIPHAVAPGTQGTTIEGQYGNLVIHQDGSYTYTPNGSLESIGKVDQFTYTKFDPLTGINTQAELNIRIDSDGQGLVWDNNNFAEDATYDFAATNDTDTAGIIWANVVNNTFVDQTQGLGAALGGNAQTNSNTFTIGNNMIASGTITLSSTLTVGGAGTVALQVKVGNDWVDVSTNKTFNIPLGLLGVVKTIDLGSLNLPAGEYRVHTTLTGVLGAVSIHTDVNVTYTDQFIKQSNSGTTGNLFDNDGSLPVTAKLQVQGSAGFVNVLATGTVVAGTYGDLTIYSNGSYKYQPHANLSYADREASESFTYKIVLPNGHESTAQLTVDLQEMGQISLARFAEDTVHDDSVVAADHENAAATAEHNDDTNTHTDSQTDDNLVAAHTVTDDGNSDADGADHSDSDVVPIGDLGEVADAGSAGEHAAENSLTEGVFLDDGSGDVPLPFGEDQTSDQDSFVSANAMNGSSADVGENADAFDDPLSHLVPDPLTQEDDLHTTHAV</sequence>
<name>A0ABU1MB42_9HYPH</name>
<proteinExistence type="predicted"/>
<dbReference type="NCBIfam" id="TIGR01965">
    <property type="entry name" value="VCBS_repeat"/>
    <property type="match status" value="1"/>
</dbReference>